<dbReference type="Proteomes" id="UP000230161">
    <property type="component" value="Unassembled WGS sequence"/>
</dbReference>
<accession>A0A2M9C393</accession>
<organism evidence="7 8">
    <name type="scientific">Compostimonas suwonensis</name>
    <dbReference type="NCBI Taxonomy" id="1048394"/>
    <lineage>
        <taxon>Bacteria</taxon>
        <taxon>Bacillati</taxon>
        <taxon>Actinomycetota</taxon>
        <taxon>Actinomycetes</taxon>
        <taxon>Micrococcales</taxon>
        <taxon>Microbacteriaceae</taxon>
        <taxon>Compostimonas</taxon>
    </lineage>
</organism>
<dbReference type="AlphaFoldDB" id="A0A2M9C393"/>
<evidence type="ECO:0000313" key="8">
    <source>
        <dbReference type="Proteomes" id="UP000230161"/>
    </source>
</evidence>
<dbReference type="Pfam" id="PF00083">
    <property type="entry name" value="Sugar_tr"/>
    <property type="match status" value="1"/>
</dbReference>
<feature type="transmembrane region" description="Helical" evidence="5">
    <location>
        <begin position="358"/>
        <end position="385"/>
    </location>
</feature>
<keyword evidence="3 5" id="KW-1133">Transmembrane helix</keyword>
<evidence type="ECO:0000256" key="5">
    <source>
        <dbReference type="SAM" id="Phobius"/>
    </source>
</evidence>
<keyword evidence="8" id="KW-1185">Reference proteome</keyword>
<feature type="transmembrane region" description="Helical" evidence="5">
    <location>
        <begin position="271"/>
        <end position="295"/>
    </location>
</feature>
<dbReference type="GO" id="GO:0046943">
    <property type="term" value="F:carboxylic acid transmembrane transporter activity"/>
    <property type="evidence" value="ECO:0007669"/>
    <property type="project" value="TreeGrafter"/>
</dbReference>
<dbReference type="Gene3D" id="1.20.1250.20">
    <property type="entry name" value="MFS general substrate transporter like domains"/>
    <property type="match status" value="1"/>
</dbReference>
<dbReference type="EMBL" id="PGFB01000001">
    <property type="protein sequence ID" value="PJJ64995.1"/>
    <property type="molecule type" value="Genomic_DNA"/>
</dbReference>
<feature type="domain" description="Major facilitator superfamily (MFS) profile" evidence="6">
    <location>
        <begin position="29"/>
        <end position="448"/>
    </location>
</feature>
<feature type="transmembrane region" description="Helical" evidence="5">
    <location>
        <begin position="66"/>
        <end position="87"/>
    </location>
</feature>
<evidence type="ECO:0000256" key="4">
    <source>
        <dbReference type="ARBA" id="ARBA00023136"/>
    </source>
</evidence>
<feature type="transmembrane region" description="Helical" evidence="5">
    <location>
        <begin position="333"/>
        <end position="352"/>
    </location>
</feature>
<comment type="subcellular location">
    <subcellularLocation>
        <location evidence="1">Cell membrane</location>
        <topology evidence="1">Multi-pass membrane protein</topology>
    </subcellularLocation>
</comment>
<evidence type="ECO:0000313" key="7">
    <source>
        <dbReference type="EMBL" id="PJJ64995.1"/>
    </source>
</evidence>
<dbReference type="SUPFAM" id="SSF103473">
    <property type="entry name" value="MFS general substrate transporter"/>
    <property type="match status" value="1"/>
</dbReference>
<dbReference type="InterPro" id="IPR005828">
    <property type="entry name" value="MFS_sugar_transport-like"/>
</dbReference>
<feature type="transmembrane region" description="Helical" evidence="5">
    <location>
        <begin position="94"/>
        <end position="114"/>
    </location>
</feature>
<proteinExistence type="predicted"/>
<evidence type="ECO:0000256" key="1">
    <source>
        <dbReference type="ARBA" id="ARBA00004651"/>
    </source>
</evidence>
<dbReference type="PANTHER" id="PTHR23508:SF10">
    <property type="entry name" value="CARBOXYLIC ACID TRANSPORTER PROTEIN HOMOLOG"/>
    <property type="match status" value="1"/>
</dbReference>
<name>A0A2M9C393_9MICO</name>
<dbReference type="InterPro" id="IPR005829">
    <property type="entry name" value="Sugar_transporter_CS"/>
</dbReference>
<evidence type="ECO:0000256" key="3">
    <source>
        <dbReference type="ARBA" id="ARBA00022989"/>
    </source>
</evidence>
<dbReference type="GO" id="GO:0005886">
    <property type="term" value="C:plasma membrane"/>
    <property type="evidence" value="ECO:0007669"/>
    <property type="project" value="UniProtKB-SubCell"/>
</dbReference>
<dbReference type="PANTHER" id="PTHR23508">
    <property type="entry name" value="CARBOXYLIC ACID TRANSPORTER PROTEIN HOMOLOG"/>
    <property type="match status" value="1"/>
</dbReference>
<protein>
    <submittedName>
        <fullName evidence="7">Putative MFS family arabinose efflux permease</fullName>
    </submittedName>
</protein>
<feature type="transmembrane region" description="Helical" evidence="5">
    <location>
        <begin position="29"/>
        <end position="54"/>
    </location>
</feature>
<feature type="transmembrane region" description="Helical" evidence="5">
    <location>
        <begin position="120"/>
        <end position="138"/>
    </location>
</feature>
<sequence>MTTTPVNIETMNGAIRHLLSKTSGAGNRVGWLMLASILVEAWDLYSIGFVLVFIKDQFNPDPFVLGLAAAATQLGALIGALIGGWLVDKLGRRVMFLGTMILFIVLALAQSMAWSIEALIVIRFFLGLPLGSEPAIGFSYIMDAMSKSKRELMGTRWQFMFGLGNALAAAVVTLLILTIPSPEAVWRIALGIGAIPAAIILLLRFNLPETAIWLIRQGRFREAKVASQKLYGDSLDMLPDEDVVVPKPAPAAFLADLRTDPVRMRASVHSWLANFLSTAQFQSFGFYLPLLFAALGVSSLTGNNLILVVLYSIAALSGWLAPSVAKRIGHRGVSILGFSIVLVSLLFAALALQQNWIYVVPFAAAVMIYGEYLSISNVMTIATIVAKPEYRGTAGGFSYAFAKLAAFLAIFLFPSITAALGQSGATLLVSSFALIGLLSAIFILPEVFGYDSEAIQQRQDAAAAKKATRTAG</sequence>
<dbReference type="PROSITE" id="PS50850">
    <property type="entry name" value="MFS"/>
    <property type="match status" value="1"/>
</dbReference>
<feature type="transmembrane region" description="Helical" evidence="5">
    <location>
        <begin position="397"/>
        <end position="421"/>
    </location>
</feature>
<evidence type="ECO:0000259" key="6">
    <source>
        <dbReference type="PROSITE" id="PS50850"/>
    </source>
</evidence>
<feature type="transmembrane region" description="Helical" evidence="5">
    <location>
        <begin position="301"/>
        <end position="321"/>
    </location>
</feature>
<dbReference type="PROSITE" id="PS00216">
    <property type="entry name" value="SUGAR_TRANSPORT_1"/>
    <property type="match status" value="1"/>
</dbReference>
<feature type="transmembrane region" description="Helical" evidence="5">
    <location>
        <begin position="159"/>
        <end position="179"/>
    </location>
</feature>
<keyword evidence="4 5" id="KW-0472">Membrane</keyword>
<dbReference type="InterPro" id="IPR020846">
    <property type="entry name" value="MFS_dom"/>
</dbReference>
<dbReference type="InterPro" id="IPR036259">
    <property type="entry name" value="MFS_trans_sf"/>
</dbReference>
<reference evidence="7 8" key="1">
    <citation type="submission" date="2017-11" db="EMBL/GenBank/DDBJ databases">
        <title>Genomic Encyclopedia of Archaeal and Bacterial Type Strains, Phase II (KMG-II): From Individual Species to Whole Genera.</title>
        <authorList>
            <person name="Goeker M."/>
        </authorList>
    </citation>
    <scope>NUCLEOTIDE SEQUENCE [LARGE SCALE GENOMIC DNA]</scope>
    <source>
        <strain evidence="7 8">DSM 25625</strain>
    </source>
</reference>
<feature type="transmembrane region" description="Helical" evidence="5">
    <location>
        <begin position="427"/>
        <end position="448"/>
    </location>
</feature>
<evidence type="ECO:0000256" key="2">
    <source>
        <dbReference type="ARBA" id="ARBA00022692"/>
    </source>
</evidence>
<keyword evidence="2 5" id="KW-0812">Transmembrane</keyword>
<feature type="transmembrane region" description="Helical" evidence="5">
    <location>
        <begin position="185"/>
        <end position="207"/>
    </location>
</feature>
<comment type="caution">
    <text evidence="7">The sequence shown here is derived from an EMBL/GenBank/DDBJ whole genome shotgun (WGS) entry which is preliminary data.</text>
</comment>
<gene>
    <name evidence="7" type="ORF">CLV54_0020</name>
</gene>